<dbReference type="InterPro" id="IPR037177">
    <property type="entry name" value="DLC_sf"/>
</dbReference>
<dbReference type="Proteomes" id="UP000663891">
    <property type="component" value="Unassembled WGS sequence"/>
</dbReference>
<sequence length="96" mass="11283">MPRWEVVERKYGITSTMKTNILATIGSAIDSRGQSERYRIVNDIKEWLEETYGKRWTVLIADTGSYQLSASQYDSRFMRVNETNLKWTIDVFQQIP</sequence>
<dbReference type="EMBL" id="CAJNON010000069">
    <property type="protein sequence ID" value="CAF0910084.1"/>
    <property type="molecule type" value="Genomic_DNA"/>
</dbReference>
<proteinExistence type="predicted"/>
<comment type="caution">
    <text evidence="1">The sequence shown here is derived from an EMBL/GenBank/DDBJ whole genome shotgun (WGS) entry which is preliminary data.</text>
</comment>
<evidence type="ECO:0000313" key="3">
    <source>
        <dbReference type="Proteomes" id="UP000663891"/>
    </source>
</evidence>
<dbReference type="AlphaFoldDB" id="A0A814ABY1"/>
<reference evidence="1" key="1">
    <citation type="submission" date="2021-02" db="EMBL/GenBank/DDBJ databases">
        <authorList>
            <person name="Nowell W R."/>
        </authorList>
    </citation>
    <scope>NUCLEOTIDE SEQUENCE</scope>
</reference>
<evidence type="ECO:0000313" key="1">
    <source>
        <dbReference type="EMBL" id="CAF0910084.1"/>
    </source>
</evidence>
<gene>
    <name evidence="2" type="ORF">OKA104_LOCUS29859</name>
    <name evidence="1" type="ORF">VCS650_LOCUS9791</name>
</gene>
<dbReference type="GO" id="GO:0007017">
    <property type="term" value="P:microtubule-based process"/>
    <property type="evidence" value="ECO:0007669"/>
    <property type="project" value="InterPro"/>
</dbReference>
<dbReference type="EMBL" id="CAJOAY010003104">
    <property type="protein sequence ID" value="CAF4002319.1"/>
    <property type="molecule type" value="Genomic_DNA"/>
</dbReference>
<protein>
    <submittedName>
        <fullName evidence="1">Uncharacterized protein</fullName>
    </submittedName>
</protein>
<dbReference type="Proteomes" id="UP000663881">
    <property type="component" value="Unassembled WGS sequence"/>
</dbReference>
<dbReference type="OrthoDB" id="9972816at2759"/>
<dbReference type="SUPFAM" id="SSF54648">
    <property type="entry name" value="DLC"/>
    <property type="match status" value="1"/>
</dbReference>
<organism evidence="1 3">
    <name type="scientific">Adineta steineri</name>
    <dbReference type="NCBI Taxonomy" id="433720"/>
    <lineage>
        <taxon>Eukaryota</taxon>
        <taxon>Metazoa</taxon>
        <taxon>Spiralia</taxon>
        <taxon>Gnathifera</taxon>
        <taxon>Rotifera</taxon>
        <taxon>Eurotatoria</taxon>
        <taxon>Bdelloidea</taxon>
        <taxon>Adinetida</taxon>
        <taxon>Adinetidae</taxon>
        <taxon>Adineta</taxon>
    </lineage>
</organism>
<accession>A0A814ABY1</accession>
<dbReference type="GO" id="GO:0030286">
    <property type="term" value="C:dynein complex"/>
    <property type="evidence" value="ECO:0007669"/>
    <property type="project" value="InterPro"/>
</dbReference>
<evidence type="ECO:0000313" key="2">
    <source>
        <dbReference type="EMBL" id="CAF4002319.1"/>
    </source>
</evidence>
<name>A0A814ABY1_9BILA</name>